<organism evidence="2 3">
    <name type="scientific">Longimicrobium terrae</name>
    <dbReference type="NCBI Taxonomy" id="1639882"/>
    <lineage>
        <taxon>Bacteria</taxon>
        <taxon>Pseudomonadati</taxon>
        <taxon>Gemmatimonadota</taxon>
        <taxon>Longimicrobiia</taxon>
        <taxon>Longimicrobiales</taxon>
        <taxon>Longimicrobiaceae</taxon>
        <taxon>Longimicrobium</taxon>
    </lineage>
</organism>
<feature type="signal peptide" evidence="1">
    <location>
        <begin position="1"/>
        <end position="33"/>
    </location>
</feature>
<dbReference type="EMBL" id="JACHIA010000001">
    <property type="protein sequence ID" value="MBB6068728.1"/>
    <property type="molecule type" value="Genomic_DNA"/>
</dbReference>
<protein>
    <submittedName>
        <fullName evidence="2">Uncharacterized protein</fullName>
    </submittedName>
</protein>
<feature type="chain" id="PRO_5033021347" evidence="1">
    <location>
        <begin position="34"/>
        <end position="213"/>
    </location>
</feature>
<accession>A0A841GU03</accession>
<dbReference type="InterPro" id="IPR006311">
    <property type="entry name" value="TAT_signal"/>
</dbReference>
<proteinExistence type="predicted"/>
<dbReference type="RefSeq" id="WP_170031053.1">
    <property type="nucleotide sequence ID" value="NZ_JABDTL010000001.1"/>
</dbReference>
<keyword evidence="1" id="KW-0732">Signal</keyword>
<dbReference type="Proteomes" id="UP000582837">
    <property type="component" value="Unassembled WGS sequence"/>
</dbReference>
<evidence type="ECO:0000256" key="1">
    <source>
        <dbReference type="SAM" id="SignalP"/>
    </source>
</evidence>
<evidence type="ECO:0000313" key="3">
    <source>
        <dbReference type="Proteomes" id="UP000582837"/>
    </source>
</evidence>
<name>A0A841GU03_9BACT</name>
<gene>
    <name evidence="2" type="ORF">HNQ61_000339</name>
</gene>
<sequence>MPHPSRRGPARRWTALACALALAACGGRPAAPAATPPPVSVPTAIAPMDLGGQRVLILPVQASAGLSFNRERITTEIVTALTGRDTRTQWIAPERLRHLLRQSPTLAGDPAGLPPGPWMVDGVRRIGGPLADVVRRYMALTEARLVVIPRSATMVTDSTGSRLRLNASVVDARSGMIVWFGEADGRAAEAEDPALITSAAASLAARMVVPDSR</sequence>
<comment type="caution">
    <text evidence="2">The sequence shown here is derived from an EMBL/GenBank/DDBJ whole genome shotgun (WGS) entry which is preliminary data.</text>
</comment>
<dbReference type="PROSITE" id="PS51257">
    <property type="entry name" value="PROKAR_LIPOPROTEIN"/>
    <property type="match status" value="1"/>
</dbReference>
<keyword evidence="3" id="KW-1185">Reference proteome</keyword>
<evidence type="ECO:0000313" key="2">
    <source>
        <dbReference type="EMBL" id="MBB6068728.1"/>
    </source>
</evidence>
<dbReference type="AlphaFoldDB" id="A0A841GU03"/>
<dbReference type="PROSITE" id="PS51318">
    <property type="entry name" value="TAT"/>
    <property type="match status" value="1"/>
</dbReference>
<reference evidence="2 3" key="1">
    <citation type="submission" date="2020-08" db="EMBL/GenBank/DDBJ databases">
        <title>Genomic Encyclopedia of Type Strains, Phase IV (KMG-IV): sequencing the most valuable type-strain genomes for metagenomic binning, comparative biology and taxonomic classification.</title>
        <authorList>
            <person name="Goeker M."/>
        </authorList>
    </citation>
    <scope>NUCLEOTIDE SEQUENCE [LARGE SCALE GENOMIC DNA]</scope>
    <source>
        <strain evidence="2 3">DSM 29007</strain>
    </source>
</reference>